<feature type="domain" description="EamA" evidence="7">
    <location>
        <begin position="152"/>
        <end position="282"/>
    </location>
</feature>
<feature type="transmembrane region" description="Helical" evidence="6">
    <location>
        <begin position="239"/>
        <end position="259"/>
    </location>
</feature>
<feature type="transmembrane region" description="Helical" evidence="6">
    <location>
        <begin position="128"/>
        <end position="147"/>
    </location>
</feature>
<evidence type="ECO:0000256" key="1">
    <source>
        <dbReference type="ARBA" id="ARBA00004141"/>
    </source>
</evidence>
<comment type="subcellular location">
    <subcellularLocation>
        <location evidence="1">Membrane</location>
        <topology evidence="1">Multi-pass membrane protein</topology>
    </subcellularLocation>
</comment>
<dbReference type="Pfam" id="PF00892">
    <property type="entry name" value="EamA"/>
    <property type="match status" value="2"/>
</dbReference>
<dbReference type="SUPFAM" id="SSF103481">
    <property type="entry name" value="Multidrug resistance efflux transporter EmrE"/>
    <property type="match status" value="2"/>
</dbReference>
<feature type="transmembrane region" description="Helical" evidence="6">
    <location>
        <begin position="153"/>
        <end position="171"/>
    </location>
</feature>
<keyword evidence="4 6" id="KW-1133">Transmembrane helix</keyword>
<feature type="transmembrane region" description="Helical" evidence="6">
    <location>
        <begin position="104"/>
        <end position="121"/>
    </location>
</feature>
<keyword evidence="9" id="KW-1185">Reference proteome</keyword>
<comment type="similarity">
    <text evidence="2">Belongs to the drug/metabolite transporter (DMT) superfamily. 10 TMS drug/metabolite exporter (DME) (TC 2.A.7.3) family.</text>
</comment>
<proteinExistence type="inferred from homology"/>
<feature type="transmembrane region" description="Helical" evidence="6">
    <location>
        <begin position="75"/>
        <end position="92"/>
    </location>
</feature>
<dbReference type="PANTHER" id="PTHR22911:SF6">
    <property type="entry name" value="SOLUTE CARRIER FAMILY 35 MEMBER G1"/>
    <property type="match status" value="1"/>
</dbReference>
<feature type="transmembrane region" description="Helical" evidence="6">
    <location>
        <begin position="12"/>
        <end position="31"/>
    </location>
</feature>
<dbReference type="PANTHER" id="PTHR22911">
    <property type="entry name" value="ACYL-MALONYL CONDENSING ENZYME-RELATED"/>
    <property type="match status" value="1"/>
</dbReference>
<sequence>MTTIAAQSRPLAGMFWMLTAGMSFVIMTALVKSMGTTMHPIQAAFLRYLFGLVFLIPALSAIVNTRLTKRLVTMFGIRGAIHALGVMLWFFAMTQIPLAEVTAMNYLTPVYVTLGAALFLGEKLAFRRIAAILVALIGTAIILRPGFREISPGHLAMLGTSLTLGGSYILAKVIVADVRPSVVVAHLSIWVTLFLIPFAAAVWTPPSWSDLGVLFLIACFATGGHYFMTLALQAAPVAVTQPVTFLQLIWATLLGALVFHEGVDIWVVAGGTLILAAVSFITWREAVLKRREITPPGITPTVRVVSPRDGAPKNVID</sequence>
<gene>
    <name evidence="8" type="ORF">FGK63_10370</name>
</gene>
<comment type="caution">
    <text evidence="8">The sequence shown here is derived from an EMBL/GenBank/DDBJ whole genome shotgun (WGS) entry which is preliminary data.</text>
</comment>
<keyword evidence="3 6" id="KW-0812">Transmembrane</keyword>
<organism evidence="8 9">
    <name type="scientific">Ruegeria sediminis</name>
    <dbReference type="NCBI Taxonomy" id="2583820"/>
    <lineage>
        <taxon>Bacteria</taxon>
        <taxon>Pseudomonadati</taxon>
        <taxon>Pseudomonadota</taxon>
        <taxon>Alphaproteobacteria</taxon>
        <taxon>Rhodobacterales</taxon>
        <taxon>Roseobacteraceae</taxon>
        <taxon>Ruegeria</taxon>
    </lineage>
</organism>
<evidence type="ECO:0000256" key="3">
    <source>
        <dbReference type="ARBA" id="ARBA00022692"/>
    </source>
</evidence>
<dbReference type="InterPro" id="IPR000620">
    <property type="entry name" value="EamA_dom"/>
</dbReference>
<evidence type="ECO:0000313" key="8">
    <source>
        <dbReference type="EMBL" id="TMV07854.1"/>
    </source>
</evidence>
<dbReference type="EMBL" id="VCPD01000003">
    <property type="protein sequence ID" value="TMV07854.1"/>
    <property type="molecule type" value="Genomic_DNA"/>
</dbReference>
<accession>A0ABY2WYC3</accession>
<feature type="transmembrane region" description="Helical" evidence="6">
    <location>
        <begin position="43"/>
        <end position="63"/>
    </location>
</feature>
<protein>
    <submittedName>
        <fullName evidence="8">DMT family transporter</fullName>
    </submittedName>
</protein>
<dbReference type="RefSeq" id="WP_138841865.1">
    <property type="nucleotide sequence ID" value="NZ_VCPD01000003.1"/>
</dbReference>
<dbReference type="InterPro" id="IPR037185">
    <property type="entry name" value="EmrE-like"/>
</dbReference>
<evidence type="ECO:0000256" key="4">
    <source>
        <dbReference type="ARBA" id="ARBA00022989"/>
    </source>
</evidence>
<dbReference type="Gene3D" id="1.10.3730.20">
    <property type="match status" value="1"/>
</dbReference>
<feature type="transmembrane region" description="Helical" evidence="6">
    <location>
        <begin position="211"/>
        <end position="232"/>
    </location>
</feature>
<name>A0ABY2WYC3_9RHOB</name>
<dbReference type="Proteomes" id="UP001193035">
    <property type="component" value="Unassembled WGS sequence"/>
</dbReference>
<evidence type="ECO:0000256" key="5">
    <source>
        <dbReference type="ARBA" id="ARBA00023136"/>
    </source>
</evidence>
<feature type="domain" description="EamA" evidence="7">
    <location>
        <begin position="12"/>
        <end position="143"/>
    </location>
</feature>
<reference evidence="8 9" key="1">
    <citation type="submission" date="2019-05" db="EMBL/GenBank/DDBJ databases">
        <title>Ruegeria sp. nov., isolated from tidal flat.</title>
        <authorList>
            <person name="Kim W."/>
        </authorList>
    </citation>
    <scope>NUCLEOTIDE SEQUENCE [LARGE SCALE GENOMIC DNA]</scope>
    <source>
        <strain evidence="8 9">CAU 1488</strain>
    </source>
</reference>
<evidence type="ECO:0000259" key="7">
    <source>
        <dbReference type="Pfam" id="PF00892"/>
    </source>
</evidence>
<feature type="transmembrane region" description="Helical" evidence="6">
    <location>
        <begin position="265"/>
        <end position="283"/>
    </location>
</feature>
<evidence type="ECO:0000313" key="9">
    <source>
        <dbReference type="Proteomes" id="UP001193035"/>
    </source>
</evidence>
<evidence type="ECO:0000256" key="2">
    <source>
        <dbReference type="ARBA" id="ARBA00009853"/>
    </source>
</evidence>
<evidence type="ECO:0000256" key="6">
    <source>
        <dbReference type="SAM" id="Phobius"/>
    </source>
</evidence>
<feature type="transmembrane region" description="Helical" evidence="6">
    <location>
        <begin position="183"/>
        <end position="205"/>
    </location>
</feature>
<keyword evidence="5 6" id="KW-0472">Membrane</keyword>